<protein>
    <submittedName>
        <fullName evidence="1">Uncharacterized protein</fullName>
    </submittedName>
</protein>
<keyword evidence="2" id="KW-1185">Reference proteome</keyword>
<gene>
    <name evidence="1" type="ORF">PODLI_1B019082</name>
</gene>
<proteinExistence type="predicted"/>
<evidence type="ECO:0000313" key="2">
    <source>
        <dbReference type="Proteomes" id="UP001178461"/>
    </source>
</evidence>
<dbReference type="Proteomes" id="UP001178461">
    <property type="component" value="Chromosome 5"/>
</dbReference>
<sequence length="50" mass="5483">MHLNSLQLFPCSYVKNELSAQHLSETPTSYISRTSNGTVNVPLCNLSGMV</sequence>
<accession>A0AA35KB07</accession>
<evidence type="ECO:0000313" key="1">
    <source>
        <dbReference type="EMBL" id="CAI5774301.1"/>
    </source>
</evidence>
<dbReference type="EMBL" id="OX395130">
    <property type="protein sequence ID" value="CAI5774301.1"/>
    <property type="molecule type" value="Genomic_DNA"/>
</dbReference>
<organism evidence="1 2">
    <name type="scientific">Podarcis lilfordi</name>
    <name type="common">Lilford's wall lizard</name>
    <dbReference type="NCBI Taxonomy" id="74358"/>
    <lineage>
        <taxon>Eukaryota</taxon>
        <taxon>Metazoa</taxon>
        <taxon>Chordata</taxon>
        <taxon>Craniata</taxon>
        <taxon>Vertebrata</taxon>
        <taxon>Euteleostomi</taxon>
        <taxon>Lepidosauria</taxon>
        <taxon>Squamata</taxon>
        <taxon>Bifurcata</taxon>
        <taxon>Unidentata</taxon>
        <taxon>Episquamata</taxon>
        <taxon>Laterata</taxon>
        <taxon>Lacertibaenia</taxon>
        <taxon>Lacertidae</taxon>
        <taxon>Podarcis</taxon>
    </lineage>
</organism>
<name>A0AA35KB07_9SAUR</name>
<reference evidence="1" key="1">
    <citation type="submission" date="2022-12" db="EMBL/GenBank/DDBJ databases">
        <authorList>
            <person name="Alioto T."/>
            <person name="Alioto T."/>
            <person name="Gomez Garrido J."/>
        </authorList>
    </citation>
    <scope>NUCLEOTIDE SEQUENCE</scope>
</reference>
<dbReference type="AlphaFoldDB" id="A0AA35KB07"/>